<dbReference type="KEGG" id="mwe:WEN_01620"/>
<reference evidence="1 2" key="1">
    <citation type="journal article" date="2012" name="J. Bacteriol.">
        <title>Complete genome sequence of Mycoplasma wenyonii strain Massachusetts.</title>
        <authorList>
            <person name="Dos Santos A.P."/>
            <person name="Guimaraes A.M."/>
            <person name="do Nascimento N.C."/>
            <person name="Sanmiguel P.J."/>
            <person name="Messick J.B."/>
        </authorList>
    </citation>
    <scope>NUCLEOTIDE SEQUENCE [LARGE SCALE GENOMIC DNA]</scope>
    <source>
        <strain evidence="1 2">Massachusetts</strain>
    </source>
</reference>
<protein>
    <submittedName>
        <fullName evidence="1">Uncharacterized protein</fullName>
    </submittedName>
</protein>
<evidence type="ECO:0000313" key="1">
    <source>
        <dbReference type="EMBL" id="AFN65117.1"/>
    </source>
</evidence>
<sequence length="107" mass="12088">MYDRDFAGLSPFELIIFQSGTSKLTEAGSGMDSYKYGGDLYCEGNVFKVETYNQNFGEDKQWSKGFEKINLTLGQCDSKNGRQECSIVFGGDVGLKWKEEFKPRVII</sequence>
<name>I6ZEU0_MYCWM</name>
<dbReference type="RefSeq" id="WP_014849827.1">
    <property type="nucleotide sequence ID" value="NC_018149.1"/>
</dbReference>
<evidence type="ECO:0000313" key="2">
    <source>
        <dbReference type="Proteomes" id="UP000009005"/>
    </source>
</evidence>
<dbReference type="PATRIC" id="fig|1197325.3.peg.353"/>
<gene>
    <name evidence="1" type="ordered locus">WEN_01620</name>
</gene>
<proteinExistence type="predicted"/>
<organism evidence="1 2">
    <name type="scientific">Mycoplasma wenyonii (strain Massachusetts)</name>
    <name type="common">Eperythrozoon wenyonii</name>
    <dbReference type="NCBI Taxonomy" id="1197325"/>
    <lineage>
        <taxon>Bacteria</taxon>
        <taxon>Bacillati</taxon>
        <taxon>Mycoplasmatota</taxon>
        <taxon>Mollicutes</taxon>
        <taxon>Mycoplasmataceae</taxon>
        <taxon>Mycoplasma</taxon>
    </lineage>
</organism>
<dbReference type="OrthoDB" id="402348at2"/>
<dbReference type="HOGENOM" id="CLU_175507_0_0_14"/>
<dbReference type="EMBL" id="CP003703">
    <property type="protein sequence ID" value="AFN65117.1"/>
    <property type="molecule type" value="Genomic_DNA"/>
</dbReference>
<dbReference type="AlphaFoldDB" id="I6ZEU0"/>
<dbReference type="STRING" id="1197325.WEN_01620"/>
<dbReference type="Proteomes" id="UP000009005">
    <property type="component" value="Chromosome"/>
</dbReference>
<keyword evidence="2" id="KW-1185">Reference proteome</keyword>
<accession>I6ZEU0</accession>